<dbReference type="EMBL" id="JAYMYQ010000008">
    <property type="protein sequence ID" value="KAK7315170.1"/>
    <property type="molecule type" value="Genomic_DNA"/>
</dbReference>
<reference evidence="1 2" key="1">
    <citation type="submission" date="2024-01" db="EMBL/GenBank/DDBJ databases">
        <title>The genomes of 5 underutilized Papilionoideae crops provide insights into root nodulation and disease resistanc.</title>
        <authorList>
            <person name="Jiang F."/>
        </authorList>
    </citation>
    <scope>NUCLEOTIDE SEQUENCE [LARGE SCALE GENOMIC DNA]</scope>
    <source>
        <strain evidence="1">LVBAO_FW01</strain>
        <tissue evidence="1">Leaves</tissue>
    </source>
</reference>
<evidence type="ECO:0000313" key="1">
    <source>
        <dbReference type="EMBL" id="KAK7315170.1"/>
    </source>
</evidence>
<organism evidence="1 2">
    <name type="scientific">Canavalia gladiata</name>
    <name type="common">Sword bean</name>
    <name type="synonym">Dolichos gladiatus</name>
    <dbReference type="NCBI Taxonomy" id="3824"/>
    <lineage>
        <taxon>Eukaryota</taxon>
        <taxon>Viridiplantae</taxon>
        <taxon>Streptophyta</taxon>
        <taxon>Embryophyta</taxon>
        <taxon>Tracheophyta</taxon>
        <taxon>Spermatophyta</taxon>
        <taxon>Magnoliopsida</taxon>
        <taxon>eudicotyledons</taxon>
        <taxon>Gunneridae</taxon>
        <taxon>Pentapetalae</taxon>
        <taxon>rosids</taxon>
        <taxon>fabids</taxon>
        <taxon>Fabales</taxon>
        <taxon>Fabaceae</taxon>
        <taxon>Papilionoideae</taxon>
        <taxon>50 kb inversion clade</taxon>
        <taxon>NPAAA clade</taxon>
        <taxon>indigoferoid/millettioid clade</taxon>
        <taxon>Phaseoleae</taxon>
        <taxon>Canavalia</taxon>
    </lineage>
</organism>
<gene>
    <name evidence="1" type="ORF">VNO77_33703</name>
</gene>
<evidence type="ECO:0000313" key="2">
    <source>
        <dbReference type="Proteomes" id="UP001367508"/>
    </source>
</evidence>
<protein>
    <submittedName>
        <fullName evidence="1">Uncharacterized protein</fullName>
    </submittedName>
</protein>
<comment type="caution">
    <text evidence="1">The sequence shown here is derived from an EMBL/GenBank/DDBJ whole genome shotgun (WGS) entry which is preliminary data.</text>
</comment>
<keyword evidence="2" id="KW-1185">Reference proteome</keyword>
<accession>A0AAN9PWM1</accession>
<dbReference type="AlphaFoldDB" id="A0AAN9PWM1"/>
<name>A0AAN9PWM1_CANGL</name>
<dbReference type="Proteomes" id="UP001367508">
    <property type="component" value="Unassembled WGS sequence"/>
</dbReference>
<sequence length="80" mass="9272">MWLQACETVIDQRIQDLTWSGLGFRVIQDLIATFVTRSRAFKTKGSGSWLQDPFLVQILYAMCFRRLYARINGFNQLGIP</sequence>
<proteinExistence type="predicted"/>